<dbReference type="PANTHER" id="PTHR31225">
    <property type="entry name" value="OS04G0344100 PROTEIN-RELATED"/>
    <property type="match status" value="1"/>
</dbReference>
<dbReference type="InterPro" id="IPR001906">
    <property type="entry name" value="Terpene_synth_N"/>
</dbReference>
<organism evidence="6">
    <name type="scientific">Sesamum latifolium</name>
    <dbReference type="NCBI Taxonomy" id="2727402"/>
    <lineage>
        <taxon>Eukaryota</taxon>
        <taxon>Viridiplantae</taxon>
        <taxon>Streptophyta</taxon>
        <taxon>Embryophyta</taxon>
        <taxon>Tracheophyta</taxon>
        <taxon>Spermatophyta</taxon>
        <taxon>Magnoliopsida</taxon>
        <taxon>eudicotyledons</taxon>
        <taxon>Gunneridae</taxon>
        <taxon>Pentapetalae</taxon>
        <taxon>asterids</taxon>
        <taxon>lamiids</taxon>
        <taxon>Lamiales</taxon>
        <taxon>Pedaliaceae</taxon>
        <taxon>Sesamum</taxon>
    </lineage>
</organism>
<dbReference type="EMBL" id="JACGWN010000002">
    <property type="protein sequence ID" value="KAL0459219.1"/>
    <property type="molecule type" value="Genomic_DNA"/>
</dbReference>
<dbReference type="InterPro" id="IPR050148">
    <property type="entry name" value="Terpene_synthase-like"/>
</dbReference>
<reference evidence="6" key="1">
    <citation type="submission" date="2020-06" db="EMBL/GenBank/DDBJ databases">
        <authorList>
            <person name="Li T."/>
            <person name="Hu X."/>
            <person name="Zhang T."/>
            <person name="Song X."/>
            <person name="Zhang H."/>
            <person name="Dai N."/>
            <person name="Sheng W."/>
            <person name="Hou X."/>
            <person name="Wei L."/>
        </authorList>
    </citation>
    <scope>NUCLEOTIDE SEQUENCE</scope>
    <source>
        <strain evidence="6">KEN1</strain>
        <tissue evidence="6">Leaf</tissue>
    </source>
</reference>
<evidence type="ECO:0000256" key="2">
    <source>
        <dbReference type="ARBA" id="ARBA00004721"/>
    </source>
</evidence>
<accession>A0AAW2XYX1</accession>
<dbReference type="AlphaFoldDB" id="A0AAW2XYX1"/>
<dbReference type="PANTHER" id="PTHR31225:SF253">
    <property type="entry name" value="SESQUITERPENE SYNTHASE 31"/>
    <property type="match status" value="1"/>
</dbReference>
<dbReference type="GO" id="GO:0010333">
    <property type="term" value="F:terpene synthase activity"/>
    <property type="evidence" value="ECO:0007669"/>
    <property type="project" value="InterPro"/>
</dbReference>
<feature type="domain" description="Terpene synthase N-terminal" evidence="5">
    <location>
        <begin position="28"/>
        <end position="175"/>
    </location>
</feature>
<proteinExistence type="predicted"/>
<evidence type="ECO:0000259" key="5">
    <source>
        <dbReference type="Pfam" id="PF01397"/>
    </source>
</evidence>
<dbReference type="SUPFAM" id="SSF48239">
    <property type="entry name" value="Terpenoid cyclases/Protein prenyltransferases"/>
    <property type="match status" value="1"/>
</dbReference>
<comment type="pathway">
    <text evidence="2">Secondary metabolite biosynthesis; terpenoid biosynthesis.</text>
</comment>
<reference evidence="6" key="2">
    <citation type="journal article" date="2024" name="Plant">
        <title>Genomic evolution and insights into agronomic trait innovations of Sesamum species.</title>
        <authorList>
            <person name="Miao H."/>
            <person name="Wang L."/>
            <person name="Qu L."/>
            <person name="Liu H."/>
            <person name="Sun Y."/>
            <person name="Le M."/>
            <person name="Wang Q."/>
            <person name="Wei S."/>
            <person name="Zheng Y."/>
            <person name="Lin W."/>
            <person name="Duan Y."/>
            <person name="Cao H."/>
            <person name="Xiong S."/>
            <person name="Wang X."/>
            <person name="Wei L."/>
            <person name="Li C."/>
            <person name="Ma Q."/>
            <person name="Ju M."/>
            <person name="Zhao R."/>
            <person name="Li G."/>
            <person name="Mu C."/>
            <person name="Tian Q."/>
            <person name="Mei H."/>
            <person name="Zhang T."/>
            <person name="Gao T."/>
            <person name="Zhang H."/>
        </authorList>
    </citation>
    <scope>NUCLEOTIDE SEQUENCE</scope>
    <source>
        <strain evidence="6">KEN1</strain>
    </source>
</reference>
<evidence type="ECO:0000256" key="4">
    <source>
        <dbReference type="ARBA" id="ARBA00023239"/>
    </source>
</evidence>
<evidence type="ECO:0000256" key="1">
    <source>
        <dbReference type="ARBA" id="ARBA00001946"/>
    </source>
</evidence>
<comment type="cofactor">
    <cofactor evidence="1">
        <name>Mg(2+)</name>
        <dbReference type="ChEBI" id="CHEBI:18420"/>
    </cofactor>
</comment>
<keyword evidence="3" id="KW-0460">Magnesium</keyword>
<comment type="caution">
    <text evidence="6">The sequence shown here is derived from an EMBL/GenBank/DDBJ whole genome shotgun (WGS) entry which is preliminary data.</text>
</comment>
<protein>
    <submittedName>
        <fullName evidence="6">5-epiaristolochene synthase</fullName>
    </submittedName>
</protein>
<gene>
    <name evidence="6" type="ORF">Slati_0549100</name>
</gene>
<keyword evidence="4" id="KW-0456">Lyase</keyword>
<dbReference type="Pfam" id="PF01397">
    <property type="entry name" value="Terpene_synth"/>
    <property type="match status" value="1"/>
</dbReference>
<evidence type="ECO:0000256" key="3">
    <source>
        <dbReference type="ARBA" id="ARBA00022842"/>
    </source>
</evidence>
<sequence>MVATNVIIIDTLPKDVRPPITTYSPSMWADSFTSFSLDGKVQEKYAEAIEELKQEARSMLMSKGSTTTEKLILIDTLERLGVGFTLNKRLKISSKKSSDFSLKIMTMTCSLLQFNFACSGNIAIQCLAGNGGEFEETLTGDAKGLLSLYEAANVRIHGEDLLEDAVAFTTHHLIKTYGATIGAST</sequence>
<dbReference type="InterPro" id="IPR008930">
    <property type="entry name" value="Terpenoid_cyclase/PrenylTrfase"/>
</dbReference>
<evidence type="ECO:0000313" key="6">
    <source>
        <dbReference type="EMBL" id="KAL0459219.1"/>
    </source>
</evidence>
<dbReference type="Gene3D" id="1.50.10.130">
    <property type="entry name" value="Terpene synthase, N-terminal domain"/>
    <property type="match status" value="1"/>
</dbReference>
<dbReference type="GO" id="GO:0016114">
    <property type="term" value="P:terpenoid biosynthetic process"/>
    <property type="evidence" value="ECO:0007669"/>
    <property type="project" value="InterPro"/>
</dbReference>
<dbReference type="InterPro" id="IPR036965">
    <property type="entry name" value="Terpene_synth_N_sf"/>
</dbReference>
<name>A0AAW2XYX1_9LAMI</name>